<dbReference type="AlphaFoldDB" id="A0A9P5PR19"/>
<keyword evidence="3" id="KW-1185">Reference proteome</keyword>
<keyword evidence="1" id="KW-1133">Transmembrane helix</keyword>
<evidence type="ECO:0000313" key="3">
    <source>
        <dbReference type="Proteomes" id="UP000772434"/>
    </source>
</evidence>
<gene>
    <name evidence="2" type="ORF">BDP27DRAFT_1423811</name>
</gene>
<dbReference type="EMBL" id="JADNRY010000087">
    <property type="protein sequence ID" value="KAF9066425.1"/>
    <property type="molecule type" value="Genomic_DNA"/>
</dbReference>
<dbReference type="Proteomes" id="UP000772434">
    <property type="component" value="Unassembled WGS sequence"/>
</dbReference>
<comment type="caution">
    <text evidence="2">The sequence shown here is derived from an EMBL/GenBank/DDBJ whole genome shotgun (WGS) entry which is preliminary data.</text>
</comment>
<proteinExistence type="predicted"/>
<accession>A0A9P5PR19</accession>
<feature type="transmembrane region" description="Helical" evidence="1">
    <location>
        <begin position="38"/>
        <end position="62"/>
    </location>
</feature>
<protein>
    <submittedName>
        <fullName evidence="2">Uncharacterized protein</fullName>
    </submittedName>
</protein>
<organism evidence="2 3">
    <name type="scientific">Rhodocollybia butyracea</name>
    <dbReference type="NCBI Taxonomy" id="206335"/>
    <lineage>
        <taxon>Eukaryota</taxon>
        <taxon>Fungi</taxon>
        <taxon>Dikarya</taxon>
        <taxon>Basidiomycota</taxon>
        <taxon>Agaricomycotina</taxon>
        <taxon>Agaricomycetes</taxon>
        <taxon>Agaricomycetidae</taxon>
        <taxon>Agaricales</taxon>
        <taxon>Marasmiineae</taxon>
        <taxon>Omphalotaceae</taxon>
        <taxon>Rhodocollybia</taxon>
    </lineage>
</organism>
<evidence type="ECO:0000313" key="2">
    <source>
        <dbReference type="EMBL" id="KAF9066425.1"/>
    </source>
</evidence>
<reference evidence="2" key="1">
    <citation type="submission" date="2020-11" db="EMBL/GenBank/DDBJ databases">
        <authorList>
            <consortium name="DOE Joint Genome Institute"/>
            <person name="Ahrendt S."/>
            <person name="Riley R."/>
            <person name="Andreopoulos W."/>
            <person name="Labutti K."/>
            <person name="Pangilinan J."/>
            <person name="Ruiz-Duenas F.J."/>
            <person name="Barrasa J.M."/>
            <person name="Sanchez-Garcia M."/>
            <person name="Camarero S."/>
            <person name="Miyauchi S."/>
            <person name="Serrano A."/>
            <person name="Linde D."/>
            <person name="Babiker R."/>
            <person name="Drula E."/>
            <person name="Ayuso-Fernandez I."/>
            <person name="Pacheco R."/>
            <person name="Padilla G."/>
            <person name="Ferreira P."/>
            <person name="Barriuso J."/>
            <person name="Kellner H."/>
            <person name="Castanera R."/>
            <person name="Alfaro M."/>
            <person name="Ramirez L."/>
            <person name="Pisabarro A.G."/>
            <person name="Kuo A."/>
            <person name="Tritt A."/>
            <person name="Lipzen A."/>
            <person name="He G."/>
            <person name="Yan M."/>
            <person name="Ng V."/>
            <person name="Cullen D."/>
            <person name="Martin F."/>
            <person name="Rosso M.-N."/>
            <person name="Henrissat B."/>
            <person name="Hibbett D."/>
            <person name="Martinez A.T."/>
            <person name="Grigoriev I.V."/>
        </authorList>
    </citation>
    <scope>NUCLEOTIDE SEQUENCE</scope>
    <source>
        <strain evidence="2">AH 40177</strain>
    </source>
</reference>
<evidence type="ECO:0000256" key="1">
    <source>
        <dbReference type="SAM" id="Phobius"/>
    </source>
</evidence>
<keyword evidence="1" id="KW-0812">Transmembrane</keyword>
<name>A0A9P5PR19_9AGAR</name>
<keyword evidence="1" id="KW-0472">Membrane</keyword>
<dbReference type="OrthoDB" id="3354157at2759"/>
<sequence>MPLVYDTVAFSLTLYRTLPSLFNHEVSWILRKLLENGVIYFSVIVTINVILVVVVLTGPIGIKSIAAQ</sequence>